<feature type="domain" description="AN1-type" evidence="6">
    <location>
        <begin position="332"/>
        <end position="379"/>
    </location>
</feature>
<feature type="compositionally biased region" description="Low complexity" evidence="5">
    <location>
        <begin position="167"/>
        <end position="179"/>
    </location>
</feature>
<evidence type="ECO:0000256" key="5">
    <source>
        <dbReference type="SAM" id="MobiDB-lite"/>
    </source>
</evidence>
<organism evidence="7 8">
    <name type="scientific">Muraenolepis orangiensis</name>
    <name type="common">Patagonian moray cod</name>
    <dbReference type="NCBI Taxonomy" id="630683"/>
    <lineage>
        <taxon>Eukaryota</taxon>
        <taxon>Metazoa</taxon>
        <taxon>Chordata</taxon>
        <taxon>Craniata</taxon>
        <taxon>Vertebrata</taxon>
        <taxon>Euteleostomi</taxon>
        <taxon>Actinopterygii</taxon>
        <taxon>Neopterygii</taxon>
        <taxon>Teleostei</taxon>
        <taxon>Neoteleostei</taxon>
        <taxon>Acanthomorphata</taxon>
        <taxon>Zeiogadaria</taxon>
        <taxon>Gadariae</taxon>
        <taxon>Gadiformes</taxon>
        <taxon>Muraenolepidoidei</taxon>
        <taxon>Muraenolepididae</taxon>
        <taxon>Muraenolepis</taxon>
    </lineage>
</organism>
<dbReference type="EMBL" id="JANIIK010000038">
    <property type="protein sequence ID" value="KAJ3610411.1"/>
    <property type="molecule type" value="Genomic_DNA"/>
</dbReference>
<name>A0A9Q0ER49_9TELE</name>
<dbReference type="InterPro" id="IPR053061">
    <property type="entry name" value="AN1-type_zinc_finger"/>
</dbReference>
<evidence type="ECO:0000259" key="6">
    <source>
        <dbReference type="PROSITE" id="PS51039"/>
    </source>
</evidence>
<proteinExistence type="predicted"/>
<keyword evidence="3" id="KW-0862">Zinc</keyword>
<dbReference type="InterPro" id="IPR035896">
    <property type="entry name" value="AN1-like_Znf"/>
</dbReference>
<dbReference type="GO" id="GO:0008270">
    <property type="term" value="F:zinc ion binding"/>
    <property type="evidence" value="ECO:0007669"/>
    <property type="project" value="UniProtKB-KW"/>
</dbReference>
<keyword evidence="2 4" id="KW-0863">Zinc-finger</keyword>
<evidence type="ECO:0000256" key="1">
    <source>
        <dbReference type="ARBA" id="ARBA00022723"/>
    </source>
</evidence>
<evidence type="ECO:0000256" key="3">
    <source>
        <dbReference type="ARBA" id="ARBA00022833"/>
    </source>
</evidence>
<feature type="region of interest" description="Disordered" evidence="5">
    <location>
        <begin position="47"/>
        <end position="215"/>
    </location>
</feature>
<dbReference type="PANTHER" id="PTHR46728">
    <property type="entry name" value="AN1-TYPE ZINC FINGER PROTEIN 4"/>
    <property type="match status" value="1"/>
</dbReference>
<accession>A0A9Q0ER49</accession>
<feature type="region of interest" description="Disordered" evidence="5">
    <location>
        <begin position="242"/>
        <end position="271"/>
    </location>
</feature>
<dbReference type="OrthoDB" id="756206at2759"/>
<sequence>MVHSGVSSSSWVGPVYEELDAEGGVAEQQSLENSITMNKMKLLKAKMEDMNLNKKKSANGRPMRDCVYPRLPPLSAGMPRPPQPRAEPLRPGASLGELPSGPLSPRGPAGGPGSPERAPGPSPLSTWTLGPRDRRTPLGDSVHVRPSLPSPPVSTGGPLPLPFEFTASSSSSCNPQAQPAAPPHPSSSAVPPPRPGRLRGIAVDTPGKRPDIISEKEARGVTALADYTRGTLSNSQLLSSLAASGGSGEAAGRRLPSSTGRASPGSGPPALGTAMQLFQDDLLRKMSPMHRAAADTACNSLGSVGGASTLTRRLGTPTYLLPPVRTSTGSKKKSSKHCFLCGKKTGLASSYECRCGNNFCGTHRYAETHACSYDYKGAGRRLLQDANPTVSAPKLPKI</sequence>
<dbReference type="SUPFAM" id="SSF118310">
    <property type="entry name" value="AN1-like Zinc finger"/>
    <property type="match status" value="1"/>
</dbReference>
<evidence type="ECO:0000256" key="4">
    <source>
        <dbReference type="PROSITE-ProRule" id="PRU00449"/>
    </source>
</evidence>
<feature type="compositionally biased region" description="Basic and acidic residues" evidence="5">
    <location>
        <begin position="206"/>
        <end position="215"/>
    </location>
</feature>
<dbReference type="Proteomes" id="UP001148018">
    <property type="component" value="Unassembled WGS sequence"/>
</dbReference>
<evidence type="ECO:0000256" key="2">
    <source>
        <dbReference type="ARBA" id="ARBA00022771"/>
    </source>
</evidence>
<keyword evidence="8" id="KW-1185">Reference proteome</keyword>
<dbReference type="PROSITE" id="PS51039">
    <property type="entry name" value="ZF_AN1"/>
    <property type="match status" value="1"/>
</dbReference>
<dbReference type="PANTHER" id="PTHR46728:SF1">
    <property type="entry name" value="AN1-TYPE ZINC FINGER PROTEIN 4"/>
    <property type="match status" value="1"/>
</dbReference>
<reference evidence="7" key="1">
    <citation type="submission" date="2022-07" db="EMBL/GenBank/DDBJ databases">
        <title>Chromosome-level genome of Muraenolepis orangiensis.</title>
        <authorList>
            <person name="Kim J."/>
        </authorList>
    </citation>
    <scope>NUCLEOTIDE SEQUENCE</scope>
    <source>
        <strain evidence="7">KU_S4_2022</strain>
        <tissue evidence="7">Muscle</tissue>
    </source>
</reference>
<feature type="compositionally biased region" description="Low complexity" evidence="5">
    <location>
        <begin position="91"/>
        <end position="107"/>
    </location>
</feature>
<evidence type="ECO:0000313" key="7">
    <source>
        <dbReference type="EMBL" id="KAJ3610411.1"/>
    </source>
</evidence>
<gene>
    <name evidence="7" type="ORF">NHX12_022503</name>
</gene>
<protein>
    <recommendedName>
        <fullName evidence="6">AN1-type domain-containing protein</fullName>
    </recommendedName>
</protein>
<dbReference type="Gene3D" id="4.10.1110.10">
    <property type="entry name" value="AN1-like Zinc finger"/>
    <property type="match status" value="1"/>
</dbReference>
<keyword evidence="1" id="KW-0479">Metal-binding</keyword>
<dbReference type="SMART" id="SM00154">
    <property type="entry name" value="ZnF_AN1"/>
    <property type="match status" value="1"/>
</dbReference>
<comment type="caution">
    <text evidence="7">The sequence shown here is derived from an EMBL/GenBank/DDBJ whole genome shotgun (WGS) entry which is preliminary data.</text>
</comment>
<dbReference type="Pfam" id="PF01428">
    <property type="entry name" value="zf-AN1"/>
    <property type="match status" value="1"/>
</dbReference>
<dbReference type="InterPro" id="IPR000058">
    <property type="entry name" value="Znf_AN1"/>
</dbReference>
<feature type="compositionally biased region" description="Pro residues" evidence="5">
    <location>
        <begin position="180"/>
        <end position="195"/>
    </location>
</feature>
<dbReference type="AlphaFoldDB" id="A0A9Q0ER49"/>
<evidence type="ECO:0000313" key="8">
    <source>
        <dbReference type="Proteomes" id="UP001148018"/>
    </source>
</evidence>